<dbReference type="PIRSF" id="PIRSF000232">
    <property type="entry name" value="YdjA"/>
    <property type="match status" value="1"/>
</dbReference>
<feature type="domain" description="Nitroreductase" evidence="9">
    <location>
        <begin position="7"/>
        <end position="159"/>
    </location>
</feature>
<keyword evidence="6 7" id="KW-0520">NAD</keyword>
<dbReference type="EMBL" id="QUOU01000001">
    <property type="protein sequence ID" value="REL27016.1"/>
    <property type="molecule type" value="Genomic_DNA"/>
</dbReference>
<keyword evidence="2 7" id="KW-0285">Flavoprotein</keyword>
<dbReference type="Pfam" id="PF00881">
    <property type="entry name" value="Nitroreductase"/>
    <property type="match status" value="1"/>
</dbReference>
<evidence type="ECO:0000256" key="1">
    <source>
        <dbReference type="ARBA" id="ARBA00007118"/>
    </source>
</evidence>
<comment type="caution">
    <text evidence="10">The sequence shown here is derived from an EMBL/GenBank/DDBJ whole genome shotgun (WGS) entry which is preliminary data.</text>
</comment>
<dbReference type="SUPFAM" id="SSF55469">
    <property type="entry name" value="FMN-dependent nitroreductase-like"/>
    <property type="match status" value="1"/>
</dbReference>
<dbReference type="Proteomes" id="UP000256478">
    <property type="component" value="Unassembled WGS sequence"/>
</dbReference>
<dbReference type="AlphaFoldDB" id="A0A3E0TQX7"/>
<dbReference type="PANTHER" id="PTHR43821">
    <property type="entry name" value="NAD(P)H NITROREDUCTASE YDJA-RELATED"/>
    <property type="match status" value="1"/>
</dbReference>
<dbReference type="RefSeq" id="WP_116008117.1">
    <property type="nucleotide sequence ID" value="NZ_QUOU01000001.1"/>
</dbReference>
<proteinExistence type="inferred from homology"/>
<feature type="binding site" description="in other chain" evidence="8">
    <location>
        <begin position="129"/>
        <end position="131"/>
    </location>
    <ligand>
        <name>FMN</name>
        <dbReference type="ChEBI" id="CHEBI:58210"/>
        <note>ligand shared between dimeric partners</note>
    </ligand>
</feature>
<evidence type="ECO:0000259" key="9">
    <source>
        <dbReference type="Pfam" id="PF00881"/>
    </source>
</evidence>
<accession>A0A3E0TQX7</accession>
<dbReference type="EC" id="1.-.-.-" evidence="7"/>
<evidence type="ECO:0000256" key="6">
    <source>
        <dbReference type="ARBA" id="ARBA00023027"/>
    </source>
</evidence>
<dbReference type="Gene3D" id="3.40.109.10">
    <property type="entry name" value="NADH Oxidase"/>
    <property type="match status" value="1"/>
</dbReference>
<evidence type="ECO:0000256" key="2">
    <source>
        <dbReference type="ARBA" id="ARBA00022630"/>
    </source>
</evidence>
<evidence type="ECO:0000256" key="4">
    <source>
        <dbReference type="ARBA" id="ARBA00022857"/>
    </source>
</evidence>
<feature type="binding site" evidence="8">
    <location>
        <position position="37"/>
    </location>
    <ligand>
        <name>FMN</name>
        <dbReference type="ChEBI" id="CHEBI:58210"/>
        <note>ligand shared between dimeric partners</note>
    </ligand>
</feature>
<name>A0A3E0TQX7_9GAMM</name>
<comment type="similarity">
    <text evidence="1 7">Belongs to the nitroreductase family.</text>
</comment>
<reference evidence="10 11" key="1">
    <citation type="submission" date="2018-08" db="EMBL/GenBank/DDBJ databases">
        <title>Thalassotalea euphylliae genome.</title>
        <authorList>
            <person name="Summers S."/>
            <person name="Rice S.A."/>
            <person name="Freckelton M.L."/>
            <person name="Nedved B.T."/>
            <person name="Hadfield M.G."/>
        </authorList>
    </citation>
    <scope>NUCLEOTIDE SEQUENCE [LARGE SCALE GENOMIC DNA]</scope>
    <source>
        <strain evidence="10 11">H1</strain>
    </source>
</reference>
<dbReference type="InterPro" id="IPR000415">
    <property type="entry name" value="Nitroreductase-like"/>
</dbReference>
<evidence type="ECO:0000313" key="10">
    <source>
        <dbReference type="EMBL" id="REL27016.1"/>
    </source>
</evidence>
<evidence type="ECO:0000256" key="5">
    <source>
        <dbReference type="ARBA" id="ARBA00023002"/>
    </source>
</evidence>
<keyword evidence="4 7" id="KW-0521">NADP</keyword>
<organism evidence="10 11">
    <name type="scientific">Thalassotalea euphylliae</name>
    <dbReference type="NCBI Taxonomy" id="1655234"/>
    <lineage>
        <taxon>Bacteria</taxon>
        <taxon>Pseudomonadati</taxon>
        <taxon>Pseudomonadota</taxon>
        <taxon>Gammaproteobacteria</taxon>
        <taxon>Alteromonadales</taxon>
        <taxon>Colwelliaceae</taxon>
        <taxon>Thalassotalea</taxon>
    </lineage>
</organism>
<dbReference type="InterPro" id="IPR052530">
    <property type="entry name" value="NAD(P)H_nitroreductase"/>
</dbReference>
<gene>
    <name evidence="10" type="ORF">DXX93_10895</name>
</gene>
<dbReference type="InterPro" id="IPR029479">
    <property type="entry name" value="Nitroreductase"/>
</dbReference>
<evidence type="ECO:0000313" key="11">
    <source>
        <dbReference type="Proteomes" id="UP000256478"/>
    </source>
</evidence>
<evidence type="ECO:0000256" key="3">
    <source>
        <dbReference type="ARBA" id="ARBA00022643"/>
    </source>
</evidence>
<dbReference type="CDD" id="cd02135">
    <property type="entry name" value="YdjA-like"/>
    <property type="match status" value="1"/>
</dbReference>
<feature type="binding site" description="in other chain" evidence="8">
    <location>
        <begin position="8"/>
        <end position="10"/>
    </location>
    <ligand>
        <name>FMN</name>
        <dbReference type="ChEBI" id="CHEBI:58210"/>
        <note>ligand shared between dimeric partners</note>
    </ligand>
</feature>
<sequence>MIDFLLQRQSNPNLTLPAPSEHELEKMLQAAMSVPDHGSLTPFNIIVVKEAARVMLAKAFKQSAEVNSGDEFKVAKAEKMPFRSPMMIVVTTNYQEHPKVPKEEQLITAGCAVYAMQMAAVALGYQAMWRTGEMAHCDIVKQSLNVPVEQEIVGYLYVGSESKTLPSKPRKSFETVTRYLD</sequence>
<protein>
    <recommendedName>
        <fullName evidence="7">Putative NAD(P)H nitroreductase</fullName>
        <ecNumber evidence="7">1.-.-.-</ecNumber>
    </recommendedName>
</protein>
<evidence type="ECO:0000256" key="8">
    <source>
        <dbReference type="PIRSR" id="PIRSR000232-1"/>
    </source>
</evidence>
<keyword evidence="5 7" id="KW-0560">Oxidoreductase</keyword>
<dbReference type="InterPro" id="IPR026021">
    <property type="entry name" value="YdjA-like"/>
</dbReference>
<dbReference type="PANTHER" id="PTHR43821:SF1">
    <property type="entry name" value="NAD(P)H NITROREDUCTASE YDJA-RELATED"/>
    <property type="match status" value="1"/>
</dbReference>
<dbReference type="OrthoDB" id="9804207at2"/>
<dbReference type="GO" id="GO:0016491">
    <property type="term" value="F:oxidoreductase activity"/>
    <property type="evidence" value="ECO:0007669"/>
    <property type="project" value="UniProtKB-UniRule"/>
</dbReference>
<comment type="cofactor">
    <cofactor evidence="8">
        <name>FMN</name>
        <dbReference type="ChEBI" id="CHEBI:58210"/>
    </cofactor>
    <text evidence="8">Binds 1 FMN per subunit.</text>
</comment>
<evidence type="ECO:0000256" key="7">
    <source>
        <dbReference type="PIRNR" id="PIRNR000232"/>
    </source>
</evidence>
<keyword evidence="3 7" id="KW-0288">FMN</keyword>